<feature type="compositionally biased region" description="Low complexity" evidence="1">
    <location>
        <begin position="81"/>
        <end position="98"/>
    </location>
</feature>
<accession>A0A562QL40</accession>
<dbReference type="EMBL" id="VLKY01000002">
    <property type="protein sequence ID" value="TWI57498.1"/>
    <property type="molecule type" value="Genomic_DNA"/>
</dbReference>
<keyword evidence="2" id="KW-0732">Signal</keyword>
<proteinExistence type="predicted"/>
<dbReference type="OrthoDB" id="7012701at2"/>
<dbReference type="InterPro" id="IPR020231">
    <property type="entry name" value="Uncharacterised_YfgI"/>
</dbReference>
<feature type="compositionally biased region" description="Basic and acidic residues" evidence="1">
    <location>
        <begin position="99"/>
        <end position="108"/>
    </location>
</feature>
<feature type="region of interest" description="Disordered" evidence="1">
    <location>
        <begin position="145"/>
        <end position="186"/>
    </location>
</feature>
<evidence type="ECO:0008006" key="5">
    <source>
        <dbReference type="Google" id="ProtNLM"/>
    </source>
</evidence>
<feature type="region of interest" description="Disordered" evidence="1">
    <location>
        <begin position="63"/>
        <end position="108"/>
    </location>
</feature>
<sequence>MRKPFIACLFLLTVNAYAAPSLQDQIAAVHQAELKQQAAEKAAMQAREAELMRVAQEQAAKQRKAEQARAAQLKKAEQERAAAAAQRKAAENAQAAEAYADKKRDQSYEDELRQLEIEERKLKLASLKARTNRTDDYIDQELKQKAAETEVIQSQADATRNLSEGSKELLKSEGEARKKEASNWFK</sequence>
<evidence type="ECO:0000313" key="3">
    <source>
        <dbReference type="EMBL" id="TWI57498.1"/>
    </source>
</evidence>
<protein>
    <recommendedName>
        <fullName evidence="5">Colicin import membrane protein</fullName>
    </recommendedName>
</protein>
<dbReference type="RefSeq" id="WP_145138123.1">
    <property type="nucleotide sequence ID" value="NZ_VLKY01000002.1"/>
</dbReference>
<dbReference type="Pfam" id="PF17358">
    <property type="entry name" value="DUF5384"/>
    <property type="match status" value="1"/>
</dbReference>
<evidence type="ECO:0000256" key="1">
    <source>
        <dbReference type="SAM" id="MobiDB-lite"/>
    </source>
</evidence>
<organism evidence="3 4">
    <name type="scientific">Pseudomonas duriflava</name>
    <dbReference type="NCBI Taxonomy" id="459528"/>
    <lineage>
        <taxon>Bacteria</taxon>
        <taxon>Pseudomonadati</taxon>
        <taxon>Pseudomonadota</taxon>
        <taxon>Gammaproteobacteria</taxon>
        <taxon>Pseudomonadales</taxon>
        <taxon>Pseudomonadaceae</taxon>
        <taxon>Pseudomonas</taxon>
    </lineage>
</organism>
<gene>
    <name evidence="3" type="ORF">IQ22_00715</name>
</gene>
<reference evidence="3 4" key="1">
    <citation type="journal article" date="2015" name="Stand. Genomic Sci.">
        <title>Genomic Encyclopedia of Bacterial and Archaeal Type Strains, Phase III: the genomes of soil and plant-associated and newly described type strains.</title>
        <authorList>
            <person name="Whitman W.B."/>
            <person name="Woyke T."/>
            <person name="Klenk H.P."/>
            <person name="Zhou Y."/>
            <person name="Lilburn T.G."/>
            <person name="Beck B.J."/>
            <person name="De Vos P."/>
            <person name="Vandamme P."/>
            <person name="Eisen J.A."/>
            <person name="Garrity G."/>
            <person name="Hugenholtz P."/>
            <person name="Kyrpides N.C."/>
        </authorList>
    </citation>
    <scope>NUCLEOTIDE SEQUENCE [LARGE SCALE GENOMIC DNA]</scope>
    <source>
        <strain evidence="3 4">CGMCC 1.6858</strain>
    </source>
</reference>
<name>A0A562QL40_9PSED</name>
<evidence type="ECO:0000256" key="2">
    <source>
        <dbReference type="SAM" id="SignalP"/>
    </source>
</evidence>
<dbReference type="AlphaFoldDB" id="A0A562QL40"/>
<feature type="signal peptide" evidence="2">
    <location>
        <begin position="1"/>
        <end position="18"/>
    </location>
</feature>
<feature type="compositionally biased region" description="Polar residues" evidence="1">
    <location>
        <begin position="151"/>
        <end position="164"/>
    </location>
</feature>
<feature type="compositionally biased region" description="Basic and acidic residues" evidence="1">
    <location>
        <begin position="165"/>
        <end position="186"/>
    </location>
</feature>
<comment type="caution">
    <text evidence="3">The sequence shown here is derived from an EMBL/GenBank/DDBJ whole genome shotgun (WGS) entry which is preliminary data.</text>
</comment>
<keyword evidence="4" id="KW-1185">Reference proteome</keyword>
<feature type="chain" id="PRO_5022086997" description="Colicin import membrane protein" evidence="2">
    <location>
        <begin position="19"/>
        <end position="186"/>
    </location>
</feature>
<evidence type="ECO:0000313" key="4">
    <source>
        <dbReference type="Proteomes" id="UP000316905"/>
    </source>
</evidence>
<dbReference type="Proteomes" id="UP000316905">
    <property type="component" value="Unassembled WGS sequence"/>
</dbReference>